<accession>A0AAV4W2W8</accession>
<proteinExistence type="predicted"/>
<organism evidence="1 2">
    <name type="scientific">Caerostris extrusa</name>
    <name type="common">Bark spider</name>
    <name type="synonym">Caerostris bankana</name>
    <dbReference type="NCBI Taxonomy" id="172846"/>
    <lineage>
        <taxon>Eukaryota</taxon>
        <taxon>Metazoa</taxon>
        <taxon>Ecdysozoa</taxon>
        <taxon>Arthropoda</taxon>
        <taxon>Chelicerata</taxon>
        <taxon>Arachnida</taxon>
        <taxon>Araneae</taxon>
        <taxon>Araneomorphae</taxon>
        <taxon>Entelegynae</taxon>
        <taxon>Araneoidea</taxon>
        <taxon>Araneidae</taxon>
        <taxon>Caerostris</taxon>
    </lineage>
</organism>
<dbReference type="AlphaFoldDB" id="A0AAV4W2W8"/>
<protein>
    <submittedName>
        <fullName evidence="1">Uncharacterized protein</fullName>
    </submittedName>
</protein>
<name>A0AAV4W2W8_CAEEX</name>
<dbReference type="Proteomes" id="UP001054945">
    <property type="component" value="Unassembled WGS sequence"/>
</dbReference>
<dbReference type="EMBL" id="BPLR01015452">
    <property type="protein sequence ID" value="GIY76234.1"/>
    <property type="molecule type" value="Genomic_DNA"/>
</dbReference>
<sequence>MGYARQLRFTTTVYSSNLTGKRNFNNNYTGPRNGGGDGGCLIFVLRSRCCCDYADDNDGGGLACLLVLMSIDGIFLRPQMQGIVCIIL</sequence>
<evidence type="ECO:0000313" key="2">
    <source>
        <dbReference type="Proteomes" id="UP001054945"/>
    </source>
</evidence>
<gene>
    <name evidence="1" type="ORF">CEXT_382921</name>
</gene>
<keyword evidence="2" id="KW-1185">Reference proteome</keyword>
<reference evidence="1 2" key="1">
    <citation type="submission" date="2021-06" db="EMBL/GenBank/DDBJ databases">
        <title>Caerostris extrusa draft genome.</title>
        <authorList>
            <person name="Kono N."/>
            <person name="Arakawa K."/>
        </authorList>
    </citation>
    <scope>NUCLEOTIDE SEQUENCE [LARGE SCALE GENOMIC DNA]</scope>
</reference>
<comment type="caution">
    <text evidence="1">The sequence shown here is derived from an EMBL/GenBank/DDBJ whole genome shotgun (WGS) entry which is preliminary data.</text>
</comment>
<evidence type="ECO:0000313" key="1">
    <source>
        <dbReference type="EMBL" id="GIY76234.1"/>
    </source>
</evidence>